<gene>
    <name evidence="3" type="ORF">KA717_07545</name>
</gene>
<sequence>MVTQTSQPTQPAQIPATPPRFDGNDPFWIIIAIAVLVKVLVGNQTTRSHKP</sequence>
<dbReference type="Proteomes" id="UP001065613">
    <property type="component" value="Chromosome"/>
</dbReference>
<feature type="region of interest" description="Disordered" evidence="1">
    <location>
        <begin position="1"/>
        <end position="20"/>
    </location>
</feature>
<accession>A0A977KZ64</accession>
<feature type="compositionally biased region" description="Low complexity" evidence="1">
    <location>
        <begin position="1"/>
        <end position="15"/>
    </location>
</feature>
<evidence type="ECO:0000313" key="3">
    <source>
        <dbReference type="EMBL" id="UXE62599.1"/>
    </source>
</evidence>
<reference evidence="3" key="1">
    <citation type="submission" date="2021-04" db="EMBL/GenBank/DDBJ databases">
        <title>Genome sequence of Woronichinia naegeliana from Washington state freshwater lake bloom.</title>
        <authorList>
            <person name="Dreher T.W."/>
        </authorList>
    </citation>
    <scope>NUCLEOTIDE SEQUENCE</scope>
    <source>
        <strain evidence="3">WA131</strain>
    </source>
</reference>
<evidence type="ECO:0000256" key="2">
    <source>
        <dbReference type="SAM" id="Phobius"/>
    </source>
</evidence>
<organism evidence="3">
    <name type="scientific">Woronichinia naegeliana WA131</name>
    <dbReference type="NCBI Taxonomy" id="2824559"/>
    <lineage>
        <taxon>Bacteria</taxon>
        <taxon>Bacillati</taxon>
        <taxon>Cyanobacteriota</taxon>
        <taxon>Cyanophyceae</taxon>
        <taxon>Synechococcales</taxon>
        <taxon>Coelosphaeriaceae</taxon>
        <taxon>Woronichinia</taxon>
    </lineage>
</organism>
<proteinExistence type="predicted"/>
<dbReference type="EMBL" id="CP073041">
    <property type="protein sequence ID" value="UXE62599.1"/>
    <property type="molecule type" value="Genomic_DNA"/>
</dbReference>
<keyword evidence="2" id="KW-0472">Membrane</keyword>
<name>A0A977KZ64_9CYAN</name>
<keyword evidence="2" id="KW-1133">Transmembrane helix</keyword>
<feature type="transmembrane region" description="Helical" evidence="2">
    <location>
        <begin position="26"/>
        <end position="43"/>
    </location>
</feature>
<keyword evidence="2" id="KW-0812">Transmembrane</keyword>
<evidence type="ECO:0000256" key="1">
    <source>
        <dbReference type="SAM" id="MobiDB-lite"/>
    </source>
</evidence>
<dbReference type="AlphaFoldDB" id="A0A977KZ64"/>
<protein>
    <submittedName>
        <fullName evidence="3">Uncharacterized protein</fullName>
    </submittedName>
</protein>
<dbReference type="KEGG" id="wna:KA717_07545"/>